<dbReference type="InterPro" id="IPR046673">
    <property type="entry name" value="ToxA_N"/>
</dbReference>
<gene>
    <name evidence="3" type="ORF">OC610_06015</name>
</gene>
<reference evidence="3" key="1">
    <citation type="submission" date="2022-07" db="EMBL/GenBank/DDBJ databases">
        <title>Pseudomonas agronomica sp. nov.: a novel bacterium with biotechnological application in the synthesis of biofertilizers from valorized agricultural residues.</title>
        <authorList>
            <person name="Robas M."/>
            <person name="Fernandez V.M."/>
            <person name="Luna L."/>
            <person name="Provanza A."/>
            <person name="Jimenez P.A."/>
        </authorList>
    </citation>
    <scope>NUCLEOTIDE SEQUENCE</scope>
    <source>
        <strain evidence="3">SAICEU22T</strain>
    </source>
</reference>
<sequence length="1534" mass="172137">MPLEVSNTDAKSDASIRGALENQLLAGPSYAEVASVLLADALKVLYPTLDLDPHTTVIGKPGWQIVDDEIVALPTFYITLSDMLAAQVGLNESTLLIEGLHFLARLPITKPVIHLPVRISQIGRLMNELAPAMAPATQEQQLAYWNVPFGTYGARWHELSSTLRKFWDVEHVEGWTTTECEMARKLFLHPDPKDRKDLNGTHAYLIDIKEIDGDTVKAVDENSAVVMIGLIENKEVILVHSLLHGYEKFTSRQALGESLPSHLGILGRHEKIRWRLYEPNANVFDSKACAIIAAQVRILGFPDSSQAADATEREQPVSNSLSKDKIAGESWFQKQVPDWLKAASTSELILFAQYMKNLSALSSSQAEKNYLDDIPSIKAYALNALKTKMQAEHADALTLDVETIEIQIQSPVVWGTFVVPGKVDTTRFSLVELALQNLIGLPTGNKSVKSLNASPLPEWLTPDYVERLITTIDLGRAYPDLIKKKLIDDPAESTRREALYTSQLRIQLPMLALESKLREQGNLDEQGYRYVAALMEPKEADRKVDGQTIVLRKLAFVPELQLGLCEDIVANMFIIGPQNPAAGPCLLYRPMLDPQLSQYPSFSNLLYAIRQTPSLRQSVLAWLPDSVRETYSRYVFPSDLPSPWAVVEFAVSPLTLLSYSGPVSLSDEALGADFLPMLFKANAHALVTLADRQSVSNGEARWESFKQAGWLIFNLALPYLGASAGTATWLWQILDDLEKLTQRNEVLSGEAKWEIFVGLLLNVALGIANYAMQRAANTGHRRPTEAPEKMLPPTPSLPKPELVIETLAPLAKTEPSEEHYDTVHTSGALMGRSGDNAGLLATFSIETPKDLGLPQTEGPLKGLYEKDQHWYVQLEGKWFEASVEGDTVSIVKGVRNGPALALDTRGRWHVDPSLRLRGSGSKGARRAAVAHANLRRIELLTTLNRLEEQKPENQKLLTTRSRELNEAAGPSREANRDAYLATLQAQRENYEKALDILIEWPVFQSRPDYPRISLGYINAQINFTFAEIDALEERFTPAIREATGMNTTRARTLEQQHVDTADKMIRVGEDMIERLDYLETRFIRLKELGREGFESVRQHRRKLPVYKSDDLRLMQLDMYRHLCLSLESVSTMPEGWVEINRAVDNATVAFQSLRDAINERSVIRLDEQIDAFGSLTEQFTGIEEHLQYLGNEYKDSAKPQQLARLVKQIGHARTRALRHLAQALDERSNRRTSGSPYEQRPRPRKKFIRARFWGLVSGEPRLSKALEETDWVDVKNPLTGALIVTFHHKETGEWVPHVNLTEPLSVPALATSIEKGKALIDGLPSFNAQLEKDIERPDRTPAGIAMVLSAHASRMEKVSVAIKEALDQAEGTATNETIDLPGPEKRAAQSLSTQLKKASNALYEQEFETVLSLIKQSPPTMSGLIWLKDRNRISITKQINRQRTKDPHHYYLDRYAIKDRKTNKTLWFADFHYSTSWVPGHTFISARLRTVAEVEAGTANLSTRNFNQRQLIAHYRSEIAVDQAKQVFLVKRQP</sequence>
<feature type="region of interest" description="Disordered" evidence="1">
    <location>
        <begin position="950"/>
        <end position="973"/>
    </location>
</feature>
<keyword evidence="4" id="KW-1185">Reference proteome</keyword>
<name>A0ABT3F581_9PSED</name>
<evidence type="ECO:0000313" key="4">
    <source>
        <dbReference type="Proteomes" id="UP001061999"/>
    </source>
</evidence>
<evidence type="ECO:0000259" key="2">
    <source>
        <dbReference type="Pfam" id="PF20178"/>
    </source>
</evidence>
<accession>A0ABT3F581</accession>
<dbReference type="Proteomes" id="UP001061999">
    <property type="component" value="Unassembled WGS sequence"/>
</dbReference>
<dbReference type="EMBL" id="JAOSHO010000043">
    <property type="protein sequence ID" value="MCW1243954.1"/>
    <property type="molecule type" value="Genomic_DNA"/>
</dbReference>
<organism evidence="3 4">
    <name type="scientific">Pseudomonas agronomica</name>
    <dbReference type="NCBI Taxonomy" id="2979328"/>
    <lineage>
        <taxon>Bacteria</taxon>
        <taxon>Pseudomonadati</taxon>
        <taxon>Pseudomonadota</taxon>
        <taxon>Gammaproteobacteria</taxon>
        <taxon>Pseudomonadales</taxon>
        <taxon>Pseudomonadaceae</taxon>
        <taxon>Pseudomonas</taxon>
    </lineage>
</organism>
<feature type="region of interest" description="Disordered" evidence="1">
    <location>
        <begin position="1223"/>
        <end position="1242"/>
    </location>
</feature>
<evidence type="ECO:0000256" key="1">
    <source>
        <dbReference type="SAM" id="MobiDB-lite"/>
    </source>
</evidence>
<dbReference type="Pfam" id="PF20178">
    <property type="entry name" value="ToxA_N"/>
    <property type="match status" value="1"/>
</dbReference>
<dbReference type="RefSeq" id="WP_264427007.1">
    <property type="nucleotide sequence ID" value="NZ_JAOSHO010000043.1"/>
</dbReference>
<feature type="region of interest" description="Disordered" evidence="1">
    <location>
        <begin position="778"/>
        <end position="798"/>
    </location>
</feature>
<comment type="caution">
    <text evidence="3">The sequence shown here is derived from an EMBL/GenBank/DDBJ whole genome shotgun (WGS) entry which is preliminary data.</text>
</comment>
<protein>
    <recommendedName>
        <fullName evidence="2">Dermonecrotic toxin N-terminal domain-containing protein</fullName>
    </recommendedName>
</protein>
<proteinExistence type="predicted"/>
<evidence type="ECO:0000313" key="3">
    <source>
        <dbReference type="EMBL" id="MCW1243954.1"/>
    </source>
</evidence>
<feature type="domain" description="Dermonecrotic toxin N-terminal" evidence="2">
    <location>
        <begin position="371"/>
        <end position="621"/>
    </location>
</feature>